<dbReference type="AlphaFoldDB" id="A0A6A6W088"/>
<gene>
    <name evidence="2" type="ORF">EJ05DRAFT_512920</name>
</gene>
<evidence type="ECO:0000313" key="3">
    <source>
        <dbReference type="Proteomes" id="UP000799437"/>
    </source>
</evidence>
<keyword evidence="3" id="KW-1185">Reference proteome</keyword>
<reference evidence="2" key="1">
    <citation type="journal article" date="2020" name="Stud. Mycol.">
        <title>101 Dothideomycetes genomes: a test case for predicting lifestyles and emergence of pathogens.</title>
        <authorList>
            <person name="Haridas S."/>
            <person name="Albert R."/>
            <person name="Binder M."/>
            <person name="Bloem J."/>
            <person name="Labutti K."/>
            <person name="Salamov A."/>
            <person name="Andreopoulos B."/>
            <person name="Baker S."/>
            <person name="Barry K."/>
            <person name="Bills G."/>
            <person name="Bluhm B."/>
            <person name="Cannon C."/>
            <person name="Castanera R."/>
            <person name="Culley D."/>
            <person name="Daum C."/>
            <person name="Ezra D."/>
            <person name="Gonzalez J."/>
            <person name="Henrissat B."/>
            <person name="Kuo A."/>
            <person name="Liang C."/>
            <person name="Lipzen A."/>
            <person name="Lutzoni F."/>
            <person name="Magnuson J."/>
            <person name="Mondo S."/>
            <person name="Nolan M."/>
            <person name="Ohm R."/>
            <person name="Pangilinan J."/>
            <person name="Park H.-J."/>
            <person name="Ramirez L."/>
            <person name="Alfaro M."/>
            <person name="Sun H."/>
            <person name="Tritt A."/>
            <person name="Yoshinaga Y."/>
            <person name="Zwiers L.-H."/>
            <person name="Turgeon B."/>
            <person name="Goodwin S."/>
            <person name="Spatafora J."/>
            <person name="Crous P."/>
            <person name="Grigoriev I."/>
        </authorList>
    </citation>
    <scope>NUCLEOTIDE SEQUENCE</scope>
    <source>
        <strain evidence="2">CBS 121739</strain>
    </source>
</reference>
<name>A0A6A6W088_9PEZI</name>
<sequence>MCNYIHCIYHMCNHEGFAVATHCDSARNDDDNACWSAWRIVQVIEEHDQPCYACQGKSWPAGLRPDRRAGQSQRISSAVEEMWAQRARAHFEAMARAYQRMQADMMAQQAAGGGSPAGGQRAEGAPGGNPLQQYAKDGQYEMVAEWAPRDEQQQPAEGANMRGGRKGLSWRDKRPILIGIQLAKQQTSRPKTRWEEKYG</sequence>
<protein>
    <submittedName>
        <fullName evidence="2">Uncharacterized protein</fullName>
    </submittedName>
</protein>
<dbReference type="EMBL" id="ML996577">
    <property type="protein sequence ID" value="KAF2755404.1"/>
    <property type="molecule type" value="Genomic_DNA"/>
</dbReference>
<accession>A0A6A6W088</accession>
<evidence type="ECO:0000313" key="2">
    <source>
        <dbReference type="EMBL" id="KAF2755404.1"/>
    </source>
</evidence>
<organism evidence="2 3">
    <name type="scientific">Pseudovirgaria hyperparasitica</name>
    <dbReference type="NCBI Taxonomy" id="470096"/>
    <lineage>
        <taxon>Eukaryota</taxon>
        <taxon>Fungi</taxon>
        <taxon>Dikarya</taxon>
        <taxon>Ascomycota</taxon>
        <taxon>Pezizomycotina</taxon>
        <taxon>Dothideomycetes</taxon>
        <taxon>Dothideomycetes incertae sedis</taxon>
        <taxon>Acrospermales</taxon>
        <taxon>Acrospermaceae</taxon>
        <taxon>Pseudovirgaria</taxon>
    </lineage>
</organism>
<dbReference type="RefSeq" id="XP_033597855.1">
    <property type="nucleotide sequence ID" value="XM_033748380.1"/>
</dbReference>
<feature type="region of interest" description="Disordered" evidence="1">
    <location>
        <begin position="107"/>
        <end position="133"/>
    </location>
</feature>
<proteinExistence type="predicted"/>
<dbReference type="GeneID" id="54489434"/>
<feature type="region of interest" description="Disordered" evidence="1">
    <location>
        <begin position="148"/>
        <end position="199"/>
    </location>
</feature>
<dbReference type="Proteomes" id="UP000799437">
    <property type="component" value="Unassembled WGS sequence"/>
</dbReference>
<evidence type="ECO:0000256" key="1">
    <source>
        <dbReference type="SAM" id="MobiDB-lite"/>
    </source>
</evidence>